<dbReference type="EnsemblPlants" id="Kaladp0043s0176.1.v1.1">
    <property type="protein sequence ID" value="Kaladp0043s0176.1.v1.1"/>
    <property type="gene ID" value="Kaladp0043s0176.v1.1"/>
</dbReference>
<reference evidence="8" key="1">
    <citation type="submission" date="2021-01" db="UniProtKB">
        <authorList>
            <consortium name="EnsemblPlants"/>
        </authorList>
    </citation>
    <scope>IDENTIFICATION</scope>
</reference>
<comment type="subcellular location">
    <subcellularLocation>
        <location evidence="1">Nucleus</location>
    </subcellularLocation>
</comment>
<keyword evidence="9" id="KW-1185">Reference proteome</keyword>
<evidence type="ECO:0000256" key="5">
    <source>
        <dbReference type="ARBA" id="ARBA00023163"/>
    </source>
</evidence>
<dbReference type="GO" id="GO:0006325">
    <property type="term" value="P:chromatin organization"/>
    <property type="evidence" value="ECO:0007669"/>
    <property type="project" value="UniProtKB-KW"/>
</dbReference>
<evidence type="ECO:0000256" key="7">
    <source>
        <dbReference type="SAM" id="MobiDB-lite"/>
    </source>
</evidence>
<evidence type="ECO:0000256" key="4">
    <source>
        <dbReference type="ARBA" id="ARBA00023015"/>
    </source>
</evidence>
<organism evidence="8 9">
    <name type="scientific">Kalanchoe fedtschenkoi</name>
    <name type="common">Lavender scallops</name>
    <name type="synonym">South American air plant</name>
    <dbReference type="NCBI Taxonomy" id="63787"/>
    <lineage>
        <taxon>Eukaryota</taxon>
        <taxon>Viridiplantae</taxon>
        <taxon>Streptophyta</taxon>
        <taxon>Embryophyta</taxon>
        <taxon>Tracheophyta</taxon>
        <taxon>Spermatophyta</taxon>
        <taxon>Magnoliopsida</taxon>
        <taxon>eudicotyledons</taxon>
        <taxon>Gunneridae</taxon>
        <taxon>Pentapetalae</taxon>
        <taxon>Saxifragales</taxon>
        <taxon>Crassulaceae</taxon>
        <taxon>Kalanchoe</taxon>
    </lineage>
</organism>
<keyword evidence="3" id="KW-0156">Chromatin regulator</keyword>
<accession>A0A7N0TRE3</accession>
<dbReference type="PANTHER" id="PTHR13581:SF5">
    <property type="entry name" value="MRG_MORF4L-BINDING PROTEIN"/>
    <property type="match status" value="1"/>
</dbReference>
<keyword evidence="4" id="KW-0805">Transcription regulation</keyword>
<name>A0A7N0TRE3_KALFE</name>
<dbReference type="Gramene" id="Kaladp0043s0176.1.v1.1">
    <property type="protein sequence ID" value="Kaladp0043s0176.1.v1.1"/>
    <property type="gene ID" value="Kaladp0043s0176.v1.1"/>
</dbReference>
<dbReference type="PANTHER" id="PTHR13581">
    <property type="entry name" value="MRG-BINDING PROTEIN"/>
    <property type="match status" value="1"/>
</dbReference>
<keyword evidence="6" id="KW-0539">Nucleus</keyword>
<evidence type="ECO:0000256" key="2">
    <source>
        <dbReference type="ARBA" id="ARBA00007117"/>
    </source>
</evidence>
<evidence type="ECO:0000256" key="1">
    <source>
        <dbReference type="ARBA" id="ARBA00004123"/>
    </source>
</evidence>
<proteinExistence type="inferred from homology"/>
<protein>
    <submittedName>
        <fullName evidence="8">Uncharacterized protein</fullName>
    </submittedName>
</protein>
<evidence type="ECO:0000313" key="9">
    <source>
        <dbReference type="Proteomes" id="UP000594263"/>
    </source>
</evidence>
<comment type="similarity">
    <text evidence="2">Belongs to the EAF7 family.</text>
</comment>
<dbReference type="GO" id="GO:0035267">
    <property type="term" value="C:NuA4 histone acetyltransferase complex"/>
    <property type="evidence" value="ECO:0007669"/>
    <property type="project" value="TreeGrafter"/>
</dbReference>
<dbReference type="GO" id="GO:0006357">
    <property type="term" value="P:regulation of transcription by RNA polymerase II"/>
    <property type="evidence" value="ECO:0007669"/>
    <property type="project" value="TreeGrafter"/>
</dbReference>
<dbReference type="AlphaFoldDB" id="A0A7N0TRE3"/>
<dbReference type="InterPro" id="IPR012423">
    <property type="entry name" value="Eaf7/MRGBP"/>
</dbReference>
<feature type="region of interest" description="Disordered" evidence="7">
    <location>
        <begin position="1"/>
        <end position="33"/>
    </location>
</feature>
<evidence type="ECO:0000313" key="8">
    <source>
        <dbReference type="EnsemblPlants" id="Kaladp0043s0176.1.v1.1"/>
    </source>
</evidence>
<dbReference type="Proteomes" id="UP000594263">
    <property type="component" value="Unplaced"/>
</dbReference>
<evidence type="ECO:0000256" key="3">
    <source>
        <dbReference type="ARBA" id="ARBA00022853"/>
    </source>
</evidence>
<dbReference type="GO" id="GO:0005634">
    <property type="term" value="C:nucleus"/>
    <property type="evidence" value="ECO:0007669"/>
    <property type="project" value="UniProtKB-SubCell"/>
</dbReference>
<evidence type="ECO:0000256" key="6">
    <source>
        <dbReference type="ARBA" id="ARBA00023242"/>
    </source>
</evidence>
<sequence>MAGDPKQEEPDGTSTQSPCNAPPSSASSLSKEQSQVDLELRLLEGLDMYPPAKLQGVHRHFALFGLMEYLKRSFGRGFSSEEVLQLVDRFYNLEYVKPDDDEMECFTQLDEFRLPQTYFDEEA</sequence>
<dbReference type="OMA" id="NQEEEFC"/>
<keyword evidence="5" id="KW-0804">Transcription</keyword>
<feature type="compositionally biased region" description="Low complexity" evidence="7">
    <location>
        <begin position="16"/>
        <end position="33"/>
    </location>
</feature>